<proteinExistence type="predicted"/>
<comment type="caution">
    <text evidence="2">The sequence shown here is derived from an EMBL/GenBank/DDBJ whole genome shotgun (WGS) entry which is preliminary data.</text>
</comment>
<organism evidence="2 3">
    <name type="scientific">Austropuccinia psidii MF-1</name>
    <dbReference type="NCBI Taxonomy" id="1389203"/>
    <lineage>
        <taxon>Eukaryota</taxon>
        <taxon>Fungi</taxon>
        <taxon>Dikarya</taxon>
        <taxon>Basidiomycota</taxon>
        <taxon>Pucciniomycotina</taxon>
        <taxon>Pucciniomycetes</taxon>
        <taxon>Pucciniales</taxon>
        <taxon>Sphaerophragmiaceae</taxon>
        <taxon>Austropuccinia</taxon>
    </lineage>
</organism>
<evidence type="ECO:0000256" key="1">
    <source>
        <dbReference type="SAM" id="MobiDB-lite"/>
    </source>
</evidence>
<accession>A0A9Q3EPM5</accession>
<evidence type="ECO:0000313" key="2">
    <source>
        <dbReference type="EMBL" id="MBW0524984.1"/>
    </source>
</evidence>
<sequence length="737" mass="84978">MTTSVDDADDEDLTAFFYTSNDAFPDSDLRPLERLAPQALGWISCRLPRTFFRHCLFALMRRNPATPGLLFYLISNTCLLSKGALERASAINTSGSARGGQSVSWSWLSHSLGRLYSLLDSNLEVASAGERSLEQARSPFSSYQSPDGLCSTRNADVANNWPDNANYYESRRWKGKTALAEDPKHHFENQGAYDGDDDSVSEESWAKETVTKIYDRGSSRKIPQRNYEDGSSSSSPQGQQFNYVHESKFGGRFSERRTWLARVMGVNSNSESSRKFMQQIWIGEPISHGDKMLDTTLLEKHEAQKIQTSSEFIHSITTKAQAITESLRLRSAEHELESGLGSSKNIFKHENKRMNRKLISYANLLQKISYSKIQEPSHMSPDSFTGSPSLTKQKNGFKKTFSTIEQMVVKRRGYKLNNKMISRTIFNGLKECLENIWDPSLEQAFFSNRVQLSRIIYMMIEFLSEFSPISIEEKKAFLSSKVLEGIAAHAFHLFNEHKGQVFSAKMKTLEIDFYLDKFKQNYLKNFFNGIEVHYTLSIHLQILVAMNQVFQKEFFSSSSTKTVLSDNFLNLERFWDSSKQPEVFDSPLTHQFLREIQQTSRLRLQSMPQNSEESNEVEFSLNFHILTFLRRLDESKNRISLWASQKDKSDTLFEMELVNIALLVRYFIKSLPKNFENEAQFSQELNRLIKAYVSAFGGPTYIDWNKGRFRKNSQARKYFEEAESFFEKYHNLIEIHD</sequence>
<protein>
    <submittedName>
        <fullName evidence="2">Uncharacterized protein</fullName>
    </submittedName>
</protein>
<evidence type="ECO:0000313" key="3">
    <source>
        <dbReference type="Proteomes" id="UP000765509"/>
    </source>
</evidence>
<dbReference type="Proteomes" id="UP000765509">
    <property type="component" value="Unassembled WGS sequence"/>
</dbReference>
<keyword evidence="3" id="KW-1185">Reference proteome</keyword>
<gene>
    <name evidence="2" type="ORF">O181_064699</name>
</gene>
<name>A0A9Q3EPM5_9BASI</name>
<dbReference type="AlphaFoldDB" id="A0A9Q3EPM5"/>
<feature type="region of interest" description="Disordered" evidence="1">
    <location>
        <begin position="216"/>
        <end position="240"/>
    </location>
</feature>
<reference evidence="2" key="1">
    <citation type="submission" date="2021-03" db="EMBL/GenBank/DDBJ databases">
        <title>Draft genome sequence of rust myrtle Austropuccinia psidii MF-1, a brazilian biotype.</title>
        <authorList>
            <person name="Quecine M.C."/>
            <person name="Pachon D.M.R."/>
            <person name="Bonatelli M.L."/>
            <person name="Correr F.H."/>
            <person name="Franceschini L.M."/>
            <person name="Leite T.F."/>
            <person name="Margarido G.R.A."/>
            <person name="Almeida C.A."/>
            <person name="Ferrarezi J.A."/>
            <person name="Labate C.A."/>
        </authorList>
    </citation>
    <scope>NUCLEOTIDE SEQUENCE</scope>
    <source>
        <strain evidence="2">MF-1</strain>
    </source>
</reference>
<dbReference type="EMBL" id="AVOT02031450">
    <property type="protein sequence ID" value="MBW0524984.1"/>
    <property type="molecule type" value="Genomic_DNA"/>
</dbReference>